<dbReference type="PROSITE" id="PS50928">
    <property type="entry name" value="ABC_TM1"/>
    <property type="match status" value="1"/>
</dbReference>
<keyword evidence="3" id="KW-1003">Cell membrane</keyword>
<evidence type="ECO:0000313" key="10">
    <source>
        <dbReference type="Proteomes" id="UP000094271"/>
    </source>
</evidence>
<dbReference type="SUPFAM" id="SSF161098">
    <property type="entry name" value="MetI-like"/>
    <property type="match status" value="1"/>
</dbReference>
<evidence type="ECO:0000256" key="7">
    <source>
        <dbReference type="RuleBase" id="RU363032"/>
    </source>
</evidence>
<evidence type="ECO:0000256" key="1">
    <source>
        <dbReference type="ARBA" id="ARBA00004651"/>
    </source>
</evidence>
<sequence>MRFNNRRKQIVKGINQWLHVLPFIGISLVLMGMFVFYPLCRNIQISFSDFNIIENSVTCYVGGKNYLSMFQDSKWLIAFRNTLLYTLVTVPGQMALGLILACLINTVTRGKTFFKVVTYLPVITSWVVVSLIFKYLFMSGKGGLVNFLLMETGLIHVPVAWLQNEWSANFVLWLFGIWKGIGWVMIIYLAALQGVPTQIYEAASIDGAGKITTFLYMTIPMVKNTTMYLLTVLMIGAFGAYIHVMMITEGAPLGKTNELMNYMYDTAFARYNYGYSAAQAVVMGMMILILTFLQRKVQKEDIN</sequence>
<dbReference type="Proteomes" id="UP000094271">
    <property type="component" value="Unassembled WGS sequence"/>
</dbReference>
<feature type="transmembrane region" description="Helical" evidence="7">
    <location>
        <begin position="227"/>
        <end position="253"/>
    </location>
</feature>
<dbReference type="Pfam" id="PF00528">
    <property type="entry name" value="BPD_transp_1"/>
    <property type="match status" value="1"/>
</dbReference>
<keyword evidence="5 7" id="KW-1133">Transmembrane helix</keyword>
<comment type="caution">
    <text evidence="9">The sequence shown here is derived from an EMBL/GenBank/DDBJ whole genome shotgun (WGS) entry which is preliminary data.</text>
</comment>
<dbReference type="PANTHER" id="PTHR30193">
    <property type="entry name" value="ABC TRANSPORTER PERMEASE PROTEIN"/>
    <property type="match status" value="1"/>
</dbReference>
<comment type="subcellular location">
    <subcellularLocation>
        <location evidence="1 7">Cell membrane</location>
        <topology evidence="1 7">Multi-pass membrane protein</topology>
    </subcellularLocation>
</comment>
<feature type="transmembrane region" description="Helical" evidence="7">
    <location>
        <begin position="273"/>
        <end position="293"/>
    </location>
</feature>
<feature type="domain" description="ABC transmembrane type-1" evidence="8">
    <location>
        <begin position="79"/>
        <end position="294"/>
    </location>
</feature>
<dbReference type="CDD" id="cd06261">
    <property type="entry name" value="TM_PBP2"/>
    <property type="match status" value="1"/>
</dbReference>
<evidence type="ECO:0000256" key="2">
    <source>
        <dbReference type="ARBA" id="ARBA00022448"/>
    </source>
</evidence>
<dbReference type="Gene3D" id="1.10.3720.10">
    <property type="entry name" value="MetI-like"/>
    <property type="match status" value="1"/>
</dbReference>
<keyword evidence="6 7" id="KW-0472">Membrane</keyword>
<accession>A0A1E3UNW8</accession>
<dbReference type="OrthoDB" id="42615at2"/>
<evidence type="ECO:0000259" key="8">
    <source>
        <dbReference type="PROSITE" id="PS50928"/>
    </source>
</evidence>
<evidence type="ECO:0000256" key="6">
    <source>
        <dbReference type="ARBA" id="ARBA00023136"/>
    </source>
</evidence>
<gene>
    <name evidence="9" type="ORF">BEI59_00535</name>
</gene>
<keyword evidence="4 7" id="KW-0812">Transmembrane</keyword>
<protein>
    <submittedName>
        <fullName evidence="9">ABC transporter permease</fullName>
    </submittedName>
</protein>
<dbReference type="InterPro" id="IPR051393">
    <property type="entry name" value="ABC_transporter_permease"/>
</dbReference>
<evidence type="ECO:0000256" key="3">
    <source>
        <dbReference type="ARBA" id="ARBA00022475"/>
    </source>
</evidence>
<evidence type="ECO:0000313" key="9">
    <source>
        <dbReference type="EMBL" id="ODR55692.1"/>
    </source>
</evidence>
<dbReference type="EMBL" id="MEHA01000001">
    <property type="protein sequence ID" value="ODR55692.1"/>
    <property type="molecule type" value="Genomic_DNA"/>
</dbReference>
<dbReference type="InterPro" id="IPR000515">
    <property type="entry name" value="MetI-like"/>
</dbReference>
<dbReference type="AlphaFoldDB" id="A0A1E3UNW8"/>
<dbReference type="GO" id="GO:0055085">
    <property type="term" value="P:transmembrane transport"/>
    <property type="evidence" value="ECO:0007669"/>
    <property type="project" value="InterPro"/>
</dbReference>
<feature type="transmembrane region" description="Helical" evidence="7">
    <location>
        <begin position="116"/>
        <end position="137"/>
    </location>
</feature>
<reference evidence="9 10" key="1">
    <citation type="submission" date="2016-08" db="EMBL/GenBank/DDBJ databases">
        <authorList>
            <person name="Seilhamer J.J."/>
        </authorList>
    </citation>
    <scope>NUCLEOTIDE SEQUENCE [LARGE SCALE GENOMIC DNA]</scope>
    <source>
        <strain evidence="9 10">NML150140-1</strain>
    </source>
</reference>
<keyword evidence="2 7" id="KW-0813">Transport</keyword>
<proteinExistence type="inferred from homology"/>
<dbReference type="InterPro" id="IPR035906">
    <property type="entry name" value="MetI-like_sf"/>
</dbReference>
<name>A0A1E3UNW8_9FIRM</name>
<feature type="transmembrane region" description="Helical" evidence="7">
    <location>
        <begin position="83"/>
        <end position="104"/>
    </location>
</feature>
<organism evidence="9 10">
    <name type="scientific">Eisenbergiella tayi</name>
    <dbReference type="NCBI Taxonomy" id="1432052"/>
    <lineage>
        <taxon>Bacteria</taxon>
        <taxon>Bacillati</taxon>
        <taxon>Bacillota</taxon>
        <taxon>Clostridia</taxon>
        <taxon>Lachnospirales</taxon>
        <taxon>Lachnospiraceae</taxon>
        <taxon>Eisenbergiella</taxon>
    </lineage>
</organism>
<comment type="similarity">
    <text evidence="7">Belongs to the binding-protein-dependent transport system permease family.</text>
</comment>
<evidence type="ECO:0000256" key="4">
    <source>
        <dbReference type="ARBA" id="ARBA00022692"/>
    </source>
</evidence>
<feature type="transmembrane region" description="Helical" evidence="7">
    <location>
        <begin position="20"/>
        <end position="39"/>
    </location>
</feature>
<evidence type="ECO:0000256" key="5">
    <source>
        <dbReference type="ARBA" id="ARBA00022989"/>
    </source>
</evidence>
<dbReference type="PANTHER" id="PTHR30193:SF37">
    <property type="entry name" value="INNER MEMBRANE ABC TRANSPORTER PERMEASE PROTEIN YCJO"/>
    <property type="match status" value="1"/>
</dbReference>
<dbReference type="GO" id="GO:0005886">
    <property type="term" value="C:plasma membrane"/>
    <property type="evidence" value="ECO:0007669"/>
    <property type="project" value="UniProtKB-SubCell"/>
</dbReference>
<dbReference type="RefSeq" id="WP_069431113.1">
    <property type="nucleotide sequence ID" value="NZ_MEHA01000001.1"/>
</dbReference>
<feature type="transmembrane region" description="Helical" evidence="7">
    <location>
        <begin position="170"/>
        <end position="191"/>
    </location>
</feature>